<accession>A0ABZ0YVT3</accession>
<sequence>MTGYWKDPSTLTATSGTVWLDPLTINGVALGDTEQLDPQVSVSPLGGATTHRLSDGSAARQTVWRKRRVRISGTGWKPPSLSAVDWSGPVTIAGQNLAEPVTGFSDGPEESFDQQRAEWRWTLTLEES</sequence>
<protein>
    <recommendedName>
        <fullName evidence="4">WxL domain-containing protein</fullName>
    </recommendedName>
</protein>
<dbReference type="Proteomes" id="UP001327459">
    <property type="component" value="Chromosome"/>
</dbReference>
<organism evidence="2 3">
    <name type="scientific">Guyparkeria halophila</name>
    <dbReference type="NCBI Taxonomy" id="47960"/>
    <lineage>
        <taxon>Bacteria</taxon>
        <taxon>Pseudomonadati</taxon>
        <taxon>Pseudomonadota</taxon>
        <taxon>Gammaproteobacteria</taxon>
        <taxon>Chromatiales</taxon>
        <taxon>Thioalkalibacteraceae</taxon>
        <taxon>Guyparkeria</taxon>
    </lineage>
</organism>
<evidence type="ECO:0008006" key="4">
    <source>
        <dbReference type="Google" id="ProtNLM"/>
    </source>
</evidence>
<proteinExistence type="predicted"/>
<feature type="region of interest" description="Disordered" evidence="1">
    <location>
        <begin position="39"/>
        <end position="61"/>
    </location>
</feature>
<evidence type="ECO:0000313" key="2">
    <source>
        <dbReference type="EMBL" id="WQH16133.1"/>
    </source>
</evidence>
<keyword evidence="3" id="KW-1185">Reference proteome</keyword>
<name>A0ABZ0YVT3_9GAMM</name>
<evidence type="ECO:0000313" key="3">
    <source>
        <dbReference type="Proteomes" id="UP001327459"/>
    </source>
</evidence>
<reference evidence="2 3" key="1">
    <citation type="submission" date="2023-11" db="EMBL/GenBank/DDBJ databases">
        <title>MicrobeMod: A computational toolkit for identifying prokaryotic methylation and restriction-modification with nanopore sequencing.</title>
        <authorList>
            <person name="Crits-Christoph A."/>
            <person name="Kang S.C."/>
            <person name="Lee H."/>
            <person name="Ostrov N."/>
        </authorList>
    </citation>
    <scope>NUCLEOTIDE SEQUENCE [LARGE SCALE GENOMIC DNA]</scope>
    <source>
        <strain evidence="2 3">ATCC 49870</strain>
    </source>
</reference>
<gene>
    <name evidence="2" type="ORF">SR882_10260</name>
</gene>
<dbReference type="EMBL" id="CP140153">
    <property type="protein sequence ID" value="WQH16133.1"/>
    <property type="molecule type" value="Genomic_DNA"/>
</dbReference>
<dbReference type="RefSeq" id="WP_322521148.1">
    <property type="nucleotide sequence ID" value="NZ_CP140153.1"/>
</dbReference>
<evidence type="ECO:0000256" key="1">
    <source>
        <dbReference type="SAM" id="MobiDB-lite"/>
    </source>
</evidence>